<dbReference type="Proteomes" id="UP001497516">
    <property type="component" value="Chromosome 8"/>
</dbReference>
<dbReference type="InterPro" id="IPR029472">
    <property type="entry name" value="Copia-like_N"/>
</dbReference>
<sequence>MSGEEEAKSSASFFVAPNKDQDPSSHLYLHPSETASQLQVGEVLNSNNYGEWVIEMTDSLIIKNKYGFVDGTIAKPTADPELRAWTRCDAIVKGWLRTAMDKEVRTSVWYARTTQKIWIDLRDRFGRGSASQAYEIRRLVSMLQQEKLSVSSFYTQLPTYWEEAQSISPSPKCTCGLCTHGLERRTKERDESNRLFDFLMGLDDSFAMVRT</sequence>
<dbReference type="EMBL" id="OZ034821">
    <property type="protein sequence ID" value="CAL1408217.1"/>
    <property type="molecule type" value="Genomic_DNA"/>
</dbReference>
<reference evidence="2 3" key="1">
    <citation type="submission" date="2024-04" db="EMBL/GenBank/DDBJ databases">
        <authorList>
            <person name="Fracassetti M."/>
        </authorList>
    </citation>
    <scope>NUCLEOTIDE SEQUENCE [LARGE SCALE GENOMIC DNA]</scope>
</reference>
<organism evidence="2 3">
    <name type="scientific">Linum trigynum</name>
    <dbReference type="NCBI Taxonomy" id="586398"/>
    <lineage>
        <taxon>Eukaryota</taxon>
        <taxon>Viridiplantae</taxon>
        <taxon>Streptophyta</taxon>
        <taxon>Embryophyta</taxon>
        <taxon>Tracheophyta</taxon>
        <taxon>Spermatophyta</taxon>
        <taxon>Magnoliopsida</taxon>
        <taxon>eudicotyledons</taxon>
        <taxon>Gunneridae</taxon>
        <taxon>Pentapetalae</taxon>
        <taxon>rosids</taxon>
        <taxon>fabids</taxon>
        <taxon>Malpighiales</taxon>
        <taxon>Linaceae</taxon>
        <taxon>Linum</taxon>
    </lineage>
</organism>
<name>A0AAV2GDF3_9ROSI</name>
<gene>
    <name evidence="2" type="ORF">LTRI10_LOCUS47830</name>
</gene>
<evidence type="ECO:0000313" key="2">
    <source>
        <dbReference type="EMBL" id="CAL1408217.1"/>
    </source>
</evidence>
<feature type="domain" description="Retrotransposon Copia-like N-terminal" evidence="1">
    <location>
        <begin position="30"/>
        <end position="77"/>
    </location>
</feature>
<accession>A0AAV2GDF3</accession>
<dbReference type="Pfam" id="PF14244">
    <property type="entry name" value="Retrotran_gag_3"/>
    <property type="match status" value="1"/>
</dbReference>
<evidence type="ECO:0000313" key="3">
    <source>
        <dbReference type="Proteomes" id="UP001497516"/>
    </source>
</evidence>
<evidence type="ECO:0000259" key="1">
    <source>
        <dbReference type="Pfam" id="PF14244"/>
    </source>
</evidence>
<keyword evidence="3" id="KW-1185">Reference proteome</keyword>
<proteinExistence type="predicted"/>
<dbReference type="PANTHER" id="PTHR37610:SF98">
    <property type="entry name" value="TRANSCRIPTION FACTOR INTERACTOR AND REGULATOR CCHC(ZN) FAMILY"/>
    <property type="match status" value="1"/>
</dbReference>
<protein>
    <recommendedName>
        <fullName evidence="1">Retrotransposon Copia-like N-terminal domain-containing protein</fullName>
    </recommendedName>
</protein>
<dbReference type="PANTHER" id="PTHR37610">
    <property type="entry name" value="CCHC-TYPE DOMAIN-CONTAINING PROTEIN"/>
    <property type="match status" value="1"/>
</dbReference>
<dbReference type="AlphaFoldDB" id="A0AAV2GDF3"/>